<keyword evidence="7" id="KW-0460">Magnesium</keyword>
<dbReference type="Gene3D" id="3.90.950.10">
    <property type="match status" value="1"/>
</dbReference>
<dbReference type="SUPFAM" id="SSF52972">
    <property type="entry name" value="ITPase-like"/>
    <property type="match status" value="1"/>
</dbReference>
<dbReference type="CDD" id="cd00515">
    <property type="entry name" value="HAM1"/>
    <property type="match status" value="1"/>
</dbReference>
<evidence type="ECO:0000256" key="1">
    <source>
        <dbReference type="ARBA" id="ARBA00001946"/>
    </source>
</evidence>
<dbReference type="GO" id="GO:0000166">
    <property type="term" value="F:nucleotide binding"/>
    <property type="evidence" value="ECO:0007669"/>
    <property type="project" value="UniProtKB-KW"/>
</dbReference>
<comment type="similarity">
    <text evidence="2 17">Belongs to the HAM1 NTPase family.</text>
</comment>
<accession>A0A1J5TE00</accession>
<dbReference type="GO" id="GO:0036222">
    <property type="term" value="F:XTP diphosphatase activity"/>
    <property type="evidence" value="ECO:0007669"/>
    <property type="project" value="UniProtKB-ARBA"/>
</dbReference>
<keyword evidence="4" id="KW-0479">Metal-binding</keyword>
<proteinExistence type="inferred from homology"/>
<evidence type="ECO:0000256" key="7">
    <source>
        <dbReference type="ARBA" id="ARBA00022842"/>
    </source>
</evidence>
<evidence type="ECO:0000256" key="5">
    <source>
        <dbReference type="ARBA" id="ARBA00022741"/>
    </source>
</evidence>
<keyword evidence="5" id="KW-0547">Nucleotide-binding</keyword>
<comment type="catalytic activity">
    <reaction evidence="10">
        <text>XTP + H2O = XMP + diphosphate + H(+)</text>
        <dbReference type="Rhea" id="RHEA:28610"/>
        <dbReference type="ChEBI" id="CHEBI:15377"/>
        <dbReference type="ChEBI" id="CHEBI:15378"/>
        <dbReference type="ChEBI" id="CHEBI:33019"/>
        <dbReference type="ChEBI" id="CHEBI:57464"/>
        <dbReference type="ChEBI" id="CHEBI:61314"/>
        <dbReference type="EC" id="3.6.1.66"/>
    </reaction>
</comment>
<evidence type="ECO:0000256" key="6">
    <source>
        <dbReference type="ARBA" id="ARBA00022801"/>
    </source>
</evidence>
<dbReference type="AlphaFoldDB" id="A0A1J5TE00"/>
<dbReference type="GO" id="GO:0009117">
    <property type="term" value="P:nucleotide metabolic process"/>
    <property type="evidence" value="ECO:0007669"/>
    <property type="project" value="UniProtKB-KW"/>
</dbReference>
<organism evidence="18 19">
    <name type="scientific">Marine Group III euryarchaeote CG-Bathy1</name>
    <dbReference type="NCBI Taxonomy" id="1889001"/>
    <lineage>
        <taxon>Archaea</taxon>
        <taxon>Methanobacteriati</taxon>
        <taxon>Thermoplasmatota</taxon>
        <taxon>Thermoplasmata</taxon>
        <taxon>Candidatus Thermoprofundales</taxon>
    </lineage>
</organism>
<dbReference type="FunFam" id="3.90.950.10:FF:000001">
    <property type="entry name" value="dITP/XTP pyrophosphatase"/>
    <property type="match status" value="1"/>
</dbReference>
<dbReference type="GO" id="GO:0035870">
    <property type="term" value="F:dITP diphosphatase activity"/>
    <property type="evidence" value="ECO:0007669"/>
    <property type="project" value="UniProtKB-ARBA"/>
</dbReference>
<keyword evidence="8" id="KW-0546">Nucleotide metabolism</keyword>
<dbReference type="PANTHER" id="PTHR11067">
    <property type="entry name" value="INOSINE TRIPHOSPHATE PYROPHOSPHATASE/HAM1 PROTEIN"/>
    <property type="match status" value="1"/>
</dbReference>
<evidence type="ECO:0000256" key="12">
    <source>
        <dbReference type="ARBA" id="ARBA00071289"/>
    </source>
</evidence>
<dbReference type="InterPro" id="IPR029001">
    <property type="entry name" value="ITPase-like_fam"/>
</dbReference>
<evidence type="ECO:0000256" key="4">
    <source>
        <dbReference type="ARBA" id="ARBA00022723"/>
    </source>
</evidence>
<gene>
    <name evidence="18" type="ORF">BEU04_03000</name>
</gene>
<dbReference type="EMBL" id="MIYU01000019">
    <property type="protein sequence ID" value="OIR14408.1"/>
    <property type="molecule type" value="Genomic_DNA"/>
</dbReference>
<evidence type="ECO:0000256" key="14">
    <source>
        <dbReference type="ARBA" id="ARBA00078805"/>
    </source>
</evidence>
<dbReference type="GO" id="GO:0009146">
    <property type="term" value="P:purine nucleoside triphosphate catabolic process"/>
    <property type="evidence" value="ECO:0007669"/>
    <property type="project" value="UniProtKB-ARBA"/>
</dbReference>
<evidence type="ECO:0000256" key="17">
    <source>
        <dbReference type="RuleBase" id="RU003781"/>
    </source>
</evidence>
<dbReference type="PANTHER" id="PTHR11067:SF9">
    <property type="entry name" value="INOSINE TRIPHOSPHATE PYROPHOSPHATASE"/>
    <property type="match status" value="1"/>
</dbReference>
<comment type="subunit">
    <text evidence="3">Homodimer.</text>
</comment>
<protein>
    <recommendedName>
        <fullName evidence="12">dITP/XTP pyrophosphatase</fullName>
        <ecNumber evidence="11">3.6.1.66</ecNumber>
    </recommendedName>
    <alternativeName>
        <fullName evidence="13">Non-canonical purine NTP pyrophosphatase</fullName>
    </alternativeName>
    <alternativeName>
        <fullName evidence="14">Non-standard purine NTP pyrophosphatase</fullName>
    </alternativeName>
    <alternativeName>
        <fullName evidence="16">Nucleoside-triphosphate diphosphatase</fullName>
    </alternativeName>
    <alternativeName>
        <fullName evidence="15">Nucleoside-triphosphate pyrophosphatase</fullName>
    </alternativeName>
</protein>
<keyword evidence="6 17" id="KW-0378">Hydrolase</keyword>
<evidence type="ECO:0000256" key="11">
    <source>
        <dbReference type="ARBA" id="ARBA00066468"/>
    </source>
</evidence>
<reference evidence="18 19" key="1">
    <citation type="submission" date="2016-08" db="EMBL/GenBank/DDBJ databases">
        <title>New Insights into Marine Group III Euryarchaeota, from dark to light.</title>
        <authorList>
            <person name="Haro-Moreno J.M."/>
            <person name="Rodriguez-Valera F."/>
            <person name="Lopez-Garcia P."/>
            <person name="Moreira D."/>
            <person name="Martin-Cuadrado A.B."/>
        </authorList>
    </citation>
    <scope>NUCLEOTIDE SEQUENCE [LARGE SCALE GENOMIC DNA]</scope>
    <source>
        <strain evidence="18">CG-Bathy1</strain>
    </source>
</reference>
<evidence type="ECO:0000256" key="9">
    <source>
        <dbReference type="ARBA" id="ARBA00051875"/>
    </source>
</evidence>
<comment type="caution">
    <text evidence="18">The sequence shown here is derived from an EMBL/GenBank/DDBJ whole genome shotgun (WGS) entry which is preliminary data.</text>
</comment>
<evidence type="ECO:0000256" key="10">
    <source>
        <dbReference type="ARBA" id="ARBA00052017"/>
    </source>
</evidence>
<comment type="catalytic activity">
    <reaction evidence="9">
        <text>dITP + H2O = dIMP + diphosphate + H(+)</text>
        <dbReference type="Rhea" id="RHEA:28342"/>
        <dbReference type="ChEBI" id="CHEBI:15377"/>
        <dbReference type="ChEBI" id="CHEBI:15378"/>
        <dbReference type="ChEBI" id="CHEBI:33019"/>
        <dbReference type="ChEBI" id="CHEBI:61194"/>
        <dbReference type="ChEBI" id="CHEBI:61382"/>
        <dbReference type="EC" id="3.6.1.66"/>
    </reaction>
</comment>
<evidence type="ECO:0000313" key="19">
    <source>
        <dbReference type="Proteomes" id="UP000183815"/>
    </source>
</evidence>
<dbReference type="Pfam" id="PF01725">
    <property type="entry name" value="Ham1p_like"/>
    <property type="match status" value="1"/>
</dbReference>
<evidence type="ECO:0000256" key="16">
    <source>
        <dbReference type="ARBA" id="ARBA00083635"/>
    </source>
</evidence>
<evidence type="ECO:0000256" key="15">
    <source>
        <dbReference type="ARBA" id="ARBA00083186"/>
    </source>
</evidence>
<evidence type="ECO:0000256" key="13">
    <source>
        <dbReference type="ARBA" id="ARBA00075987"/>
    </source>
</evidence>
<dbReference type="GO" id="GO:0046872">
    <property type="term" value="F:metal ion binding"/>
    <property type="evidence" value="ECO:0007669"/>
    <property type="project" value="UniProtKB-KW"/>
</dbReference>
<evidence type="ECO:0000256" key="2">
    <source>
        <dbReference type="ARBA" id="ARBA00008023"/>
    </source>
</evidence>
<dbReference type="GO" id="GO:0036220">
    <property type="term" value="F:ITP diphosphatase activity"/>
    <property type="evidence" value="ECO:0007669"/>
    <property type="project" value="UniProtKB-EC"/>
</dbReference>
<sequence length="186" mass="20577">MKIHLITSNKGKVEELSAMLTPLGHETEQTDLQCPELQANNLEEVIVHGLEWLKDVVNGENVLIDDAGVFIEALGGFPGVYSRYAYDTIGLSGILKLMEGIENRRASFKCVLGFLQSNGTQYVLAGETHGTLTHKEKGEEGFGYDPIFIPDGEEKTFAELDMNRKNQLSHRGKALNKLLDILSSIE</sequence>
<dbReference type="NCBIfam" id="NF011396">
    <property type="entry name" value="PRK14821.1"/>
    <property type="match status" value="1"/>
</dbReference>
<dbReference type="EC" id="3.6.1.66" evidence="11"/>
<name>A0A1J5TE00_9ARCH</name>
<dbReference type="GO" id="GO:0005737">
    <property type="term" value="C:cytoplasm"/>
    <property type="evidence" value="ECO:0007669"/>
    <property type="project" value="TreeGrafter"/>
</dbReference>
<evidence type="ECO:0000256" key="3">
    <source>
        <dbReference type="ARBA" id="ARBA00011738"/>
    </source>
</evidence>
<comment type="cofactor">
    <cofactor evidence="1">
        <name>Mg(2+)</name>
        <dbReference type="ChEBI" id="CHEBI:18420"/>
    </cofactor>
</comment>
<dbReference type="NCBIfam" id="TIGR00042">
    <property type="entry name" value="RdgB/HAM1 family non-canonical purine NTP pyrophosphatase"/>
    <property type="match status" value="1"/>
</dbReference>
<evidence type="ECO:0000256" key="8">
    <source>
        <dbReference type="ARBA" id="ARBA00023080"/>
    </source>
</evidence>
<dbReference type="InterPro" id="IPR002637">
    <property type="entry name" value="RdgB/HAM1"/>
</dbReference>
<evidence type="ECO:0000313" key="18">
    <source>
        <dbReference type="EMBL" id="OIR14408.1"/>
    </source>
</evidence>
<dbReference type="Proteomes" id="UP000183815">
    <property type="component" value="Unassembled WGS sequence"/>
</dbReference>